<sequence length="526" mass="57578">MRIQRDVGNLVFLAGLFVAGCGYNLRMAALPKPEVVQNAPEQMPVIPDPNPAVTTVPEGYRVEVVMKDLVYPTSVEFDDKQNMYIAESGYSYGDPSAPARVLRVSPDGTIGIAANWLMGPVTDLLWYKGLLYISHRGKVSVLDSDGGIRDLITGLPSLGDHHNNQMTAGPDGKIYFGQGTVTNSGVVGLDNFLYLWLPLYPHICDKPARDVTLNGTKFVTINPFIMGGGKGTAVVRTGAFSPFGEVSRKTVPGVTKANGTILRMDPDGSNLEVYAWGFRNPFGVMWGTDGQLYASEHGFDERGSRPIANDTDDLYIIKEGVWYGWPDYAGGIPVTDKRFKPKDRPQPEFLMEEHPPVEKPFMTFQPHIAVMKIGFDKGGRFGNSKHLFMAFFGDATPITGQQQMEHPGHKIVRINLQNQHTETFFANAEGKRTDLQANLITGELPPSIAGLRRPLDVVFSPDGQAMYVVDFGVMEALSTRVPFPKPFPGTGVIWRIVPEGATVAIPPAGLSALPGRSVAERQTDNR</sequence>
<dbReference type="STRING" id="247490.KSU1_D0496"/>
<feature type="transmembrane region" description="Helical" evidence="1">
    <location>
        <begin position="7"/>
        <end position="25"/>
    </location>
</feature>
<keyword evidence="1" id="KW-1133">Transmembrane helix</keyword>
<dbReference type="InterPro" id="IPR011041">
    <property type="entry name" value="Quinoprot_gluc/sorb_DH_b-prop"/>
</dbReference>
<dbReference type="SUPFAM" id="SSF50952">
    <property type="entry name" value="Soluble quinoprotein glucose dehydrogenase"/>
    <property type="match status" value="1"/>
</dbReference>
<accession>I3IQ10</accession>
<dbReference type="eggNOG" id="COG2133">
    <property type="taxonomic scope" value="Bacteria"/>
</dbReference>
<dbReference type="PANTHER" id="PTHR33546">
    <property type="entry name" value="LARGE, MULTIFUNCTIONAL SECRETED PROTEIN-RELATED"/>
    <property type="match status" value="1"/>
</dbReference>
<dbReference type="EMBL" id="BAFH01000004">
    <property type="protein sequence ID" value="GAB63805.1"/>
    <property type="molecule type" value="Genomic_DNA"/>
</dbReference>
<keyword evidence="1" id="KW-0812">Transmembrane</keyword>
<keyword evidence="1" id="KW-0472">Membrane</keyword>
<dbReference type="InterPro" id="IPR011042">
    <property type="entry name" value="6-blade_b-propeller_TolB-like"/>
</dbReference>
<comment type="caution">
    <text evidence="3">The sequence shown here is derived from an EMBL/GenBank/DDBJ whole genome shotgun (WGS) entry which is preliminary data.</text>
</comment>
<evidence type="ECO:0000256" key="1">
    <source>
        <dbReference type="SAM" id="Phobius"/>
    </source>
</evidence>
<dbReference type="OrthoDB" id="9770043at2"/>
<dbReference type="Gene3D" id="2.120.10.30">
    <property type="entry name" value="TolB, C-terminal domain"/>
    <property type="match status" value="1"/>
</dbReference>
<organism evidence="3 4">
    <name type="scientific">Candidatus Jettenia caeni</name>
    <dbReference type="NCBI Taxonomy" id="247490"/>
    <lineage>
        <taxon>Bacteria</taxon>
        <taxon>Pseudomonadati</taxon>
        <taxon>Planctomycetota</taxon>
        <taxon>Candidatus Brocadiia</taxon>
        <taxon>Candidatus Brocadiales</taxon>
        <taxon>Candidatus Brocadiaceae</taxon>
        <taxon>Candidatus Jettenia</taxon>
    </lineage>
</organism>
<dbReference type="Proteomes" id="UP000002985">
    <property type="component" value="Unassembled WGS sequence"/>
</dbReference>
<gene>
    <name evidence="3" type="ORF">KSU1_D0496</name>
</gene>
<protein>
    <submittedName>
        <fullName evidence="3">Putative glucose/sorbosone dehydrogenase</fullName>
    </submittedName>
</protein>
<evidence type="ECO:0000313" key="3">
    <source>
        <dbReference type="EMBL" id="GAB63805.1"/>
    </source>
</evidence>
<dbReference type="InterPro" id="IPR012938">
    <property type="entry name" value="Glc/Sorbosone_DH"/>
</dbReference>
<evidence type="ECO:0000259" key="2">
    <source>
        <dbReference type="Pfam" id="PF07995"/>
    </source>
</evidence>
<proteinExistence type="predicted"/>
<dbReference type="PROSITE" id="PS51257">
    <property type="entry name" value="PROKAR_LIPOPROTEIN"/>
    <property type="match status" value="1"/>
</dbReference>
<dbReference type="AlphaFoldDB" id="I3IQ10"/>
<evidence type="ECO:0000313" key="4">
    <source>
        <dbReference type="Proteomes" id="UP000002985"/>
    </source>
</evidence>
<dbReference type="PANTHER" id="PTHR33546:SF1">
    <property type="entry name" value="LARGE, MULTIFUNCTIONAL SECRETED PROTEIN"/>
    <property type="match status" value="1"/>
</dbReference>
<reference evidence="3 4" key="1">
    <citation type="journal article" date="2012" name="FEBS Lett.">
        <title>Anammox organism KSU-1 expresses a NirK-type copper-containing nitrite reductase instead of a NirS-type with cytochrome cd1.</title>
        <authorList>
            <person name="Hira D."/>
            <person name="Toh H."/>
            <person name="Migita C.T."/>
            <person name="Okubo H."/>
            <person name="Nishiyama T."/>
            <person name="Hattori M."/>
            <person name="Furukawa K."/>
            <person name="Fujii T."/>
        </authorList>
    </citation>
    <scope>NUCLEOTIDE SEQUENCE [LARGE SCALE GENOMIC DNA]</scope>
</reference>
<dbReference type="Pfam" id="PF07995">
    <property type="entry name" value="GSDH"/>
    <property type="match status" value="1"/>
</dbReference>
<name>I3IQ10_9BACT</name>
<keyword evidence="4" id="KW-1185">Reference proteome</keyword>
<feature type="domain" description="Glucose/Sorbosone dehydrogenase" evidence="2">
    <location>
        <begin position="259"/>
        <end position="385"/>
    </location>
</feature>